<keyword evidence="1" id="KW-1185">Reference proteome</keyword>
<organism evidence="1 2">
    <name type="scientific">Romanomermis culicivorax</name>
    <name type="common">Nematode worm</name>
    <dbReference type="NCBI Taxonomy" id="13658"/>
    <lineage>
        <taxon>Eukaryota</taxon>
        <taxon>Metazoa</taxon>
        <taxon>Ecdysozoa</taxon>
        <taxon>Nematoda</taxon>
        <taxon>Enoplea</taxon>
        <taxon>Dorylaimia</taxon>
        <taxon>Mermithida</taxon>
        <taxon>Mermithoidea</taxon>
        <taxon>Mermithidae</taxon>
        <taxon>Romanomermis</taxon>
    </lineage>
</organism>
<proteinExistence type="predicted"/>
<dbReference type="AlphaFoldDB" id="A0A915HRI4"/>
<dbReference type="Proteomes" id="UP000887565">
    <property type="component" value="Unplaced"/>
</dbReference>
<evidence type="ECO:0000313" key="2">
    <source>
        <dbReference type="WBParaSite" id="nRc.2.0.1.t04349-RA"/>
    </source>
</evidence>
<evidence type="ECO:0000313" key="1">
    <source>
        <dbReference type="Proteomes" id="UP000887565"/>
    </source>
</evidence>
<reference evidence="2" key="1">
    <citation type="submission" date="2022-11" db="UniProtKB">
        <authorList>
            <consortium name="WormBaseParasite"/>
        </authorList>
    </citation>
    <scope>IDENTIFICATION</scope>
</reference>
<accession>A0A915HRI4</accession>
<dbReference type="WBParaSite" id="nRc.2.0.1.t04349-RA">
    <property type="protein sequence ID" value="nRc.2.0.1.t04349-RA"/>
    <property type="gene ID" value="nRc.2.0.1.g04349"/>
</dbReference>
<protein>
    <submittedName>
        <fullName evidence="2">Uncharacterized protein</fullName>
    </submittedName>
</protein>
<name>A0A915HRI4_ROMCU</name>
<sequence length="59" mass="6363">IFDLVERKGYSALGDGFKGQSVGPADIGKAGSIIGEGFSMEGRQMRVSRRGYQSVPRDQ</sequence>